<keyword evidence="1 3" id="KW-0378">Hydrolase</keyword>
<dbReference type="GO" id="GO:0016787">
    <property type="term" value="F:hydrolase activity"/>
    <property type="evidence" value="ECO:0007669"/>
    <property type="project" value="UniProtKB-KW"/>
</dbReference>
<dbReference type="InterPro" id="IPR005154">
    <property type="entry name" value="Glyco_hydro_67_aGlcAse_N"/>
</dbReference>
<gene>
    <name evidence="3" type="ORF">AAEO50_01100</name>
</gene>
<evidence type="ECO:0000259" key="2">
    <source>
        <dbReference type="Pfam" id="PF03648"/>
    </source>
</evidence>
<proteinExistence type="predicted"/>
<evidence type="ECO:0000313" key="3">
    <source>
        <dbReference type="EMBL" id="MEL3970861.1"/>
    </source>
</evidence>
<comment type="caution">
    <text evidence="3">The sequence shown here is derived from an EMBL/GenBank/DDBJ whole genome shotgun (WGS) entry which is preliminary data.</text>
</comment>
<sequence length="544" mass="62804">MKTILYFNDHVTTLFAVEELRRLFRSAGIETVIHSDGAANYEQANIYMMLEKEYNSSEWCADPFALKKDGFAIIEEEGQVWIIGKEERSLLYGVYVFCAKKLGYSWIQLNEERQNPSPQSAACLEEPLFKRRGNIIETVDDPIYINLLIDWGVKNGLNEFFFTFFLWDKIHKYVEGELVKRGVNVTLGGHSLAFLIREKGNKALHLLKDSSLQEQVIRRIVDICRESEVVTRVSLWPEDVGIDKEENAEFMPAYIAFSEKLKASLTSLNVEVEHIVYNAGLEWNMLERISGTEASREADVLYAYWGRDYSQSIHHSTPEQKRAVASLIDWRTETAKTERSFTVLEYYSDHFMLSELFPPLLSRMKEDIADYKKLKVDGILNLIVPCHIKPHSSEGTADYPWKWIHQLNNFIFAGLSWGKEYSVLADAYRTSLGEKYFSILLELEIIMAKHTAWNVPLFPARVVDPEKVKEIHHSQEIVSFLDEMIDFLEKHTPVGSEDLLAIQNKDNYCSFTNEEMLLIYFDYVKKAALKCKRGWMGGDADGLQ</sequence>
<accession>A0ABU9K439</accession>
<dbReference type="InterPro" id="IPR029018">
    <property type="entry name" value="Hex-like_dom2"/>
</dbReference>
<evidence type="ECO:0000313" key="4">
    <source>
        <dbReference type="Proteomes" id="UP001389717"/>
    </source>
</evidence>
<evidence type="ECO:0000256" key="1">
    <source>
        <dbReference type="ARBA" id="ARBA00022801"/>
    </source>
</evidence>
<dbReference type="Pfam" id="PF03648">
    <property type="entry name" value="Glyco_hydro_67N"/>
    <property type="match status" value="1"/>
</dbReference>
<dbReference type="RefSeq" id="WP_341979501.1">
    <property type="nucleotide sequence ID" value="NZ_JBBYAF010000002.1"/>
</dbReference>
<protein>
    <submittedName>
        <fullName evidence="3">Alpha-glucuronidase family glycosyl hydrolase</fullName>
    </submittedName>
</protein>
<name>A0ABU9K439_9BACI</name>
<feature type="domain" description="Alpha glucuronidase N-terminal" evidence="2">
    <location>
        <begin position="3"/>
        <end position="95"/>
    </location>
</feature>
<organism evidence="3 4">
    <name type="scientific">Rossellomorea oryzaecorticis</name>
    <dbReference type="NCBI Taxonomy" id="1396505"/>
    <lineage>
        <taxon>Bacteria</taxon>
        <taxon>Bacillati</taxon>
        <taxon>Bacillota</taxon>
        <taxon>Bacilli</taxon>
        <taxon>Bacillales</taxon>
        <taxon>Bacillaceae</taxon>
        <taxon>Rossellomorea</taxon>
    </lineage>
</organism>
<dbReference type="Proteomes" id="UP001389717">
    <property type="component" value="Unassembled WGS sequence"/>
</dbReference>
<dbReference type="SUPFAM" id="SSF55545">
    <property type="entry name" value="beta-N-acetylhexosaminidase-like domain"/>
    <property type="match status" value="1"/>
</dbReference>
<dbReference type="Gene3D" id="3.30.379.10">
    <property type="entry name" value="Chitobiase/beta-hexosaminidase domain 2-like"/>
    <property type="match status" value="1"/>
</dbReference>
<keyword evidence="4" id="KW-1185">Reference proteome</keyword>
<dbReference type="EMBL" id="JBBYAF010000002">
    <property type="protein sequence ID" value="MEL3970861.1"/>
    <property type="molecule type" value="Genomic_DNA"/>
</dbReference>
<reference evidence="3 4" key="1">
    <citation type="submission" date="2024-04" db="EMBL/GenBank/DDBJ databases">
        <title>Bacillus oryzaecorticis sp. nov., a moderately halophilic bacterium isolated from rice husks.</title>
        <authorList>
            <person name="Zhu H.-S."/>
        </authorList>
    </citation>
    <scope>NUCLEOTIDE SEQUENCE [LARGE SCALE GENOMIC DNA]</scope>
    <source>
        <strain evidence="3 4">ZC255</strain>
    </source>
</reference>